<sequence length="154" mass="18499">MERFPQTVAVCWPKRDHSDDTEVERRQEAEEEQAEGRSGRRWRRGRGRRWRRWRWRRRRRQLQGRHKGRPQEAPQEVHVPAPHRLQAQVPHPHTPVDRRPSSHRGLYRIRGLLLRPLRRRCRSQEGLISTPSGLPFNGRNVVCEDISQQVHNCI</sequence>
<name>A0A9P0ED44_NEZVI</name>
<feature type="compositionally biased region" description="Basic residues" evidence="1">
    <location>
        <begin position="39"/>
        <end position="68"/>
    </location>
</feature>
<evidence type="ECO:0000313" key="2">
    <source>
        <dbReference type="EMBL" id="CAH1394578.1"/>
    </source>
</evidence>
<dbReference type="EMBL" id="OV725079">
    <property type="protein sequence ID" value="CAH1394578.1"/>
    <property type="molecule type" value="Genomic_DNA"/>
</dbReference>
<evidence type="ECO:0000313" key="3">
    <source>
        <dbReference type="Proteomes" id="UP001152798"/>
    </source>
</evidence>
<dbReference type="AlphaFoldDB" id="A0A9P0ED44"/>
<organism evidence="2 3">
    <name type="scientific">Nezara viridula</name>
    <name type="common">Southern green stink bug</name>
    <name type="synonym">Cimex viridulus</name>
    <dbReference type="NCBI Taxonomy" id="85310"/>
    <lineage>
        <taxon>Eukaryota</taxon>
        <taxon>Metazoa</taxon>
        <taxon>Ecdysozoa</taxon>
        <taxon>Arthropoda</taxon>
        <taxon>Hexapoda</taxon>
        <taxon>Insecta</taxon>
        <taxon>Pterygota</taxon>
        <taxon>Neoptera</taxon>
        <taxon>Paraneoptera</taxon>
        <taxon>Hemiptera</taxon>
        <taxon>Heteroptera</taxon>
        <taxon>Panheteroptera</taxon>
        <taxon>Pentatomomorpha</taxon>
        <taxon>Pentatomoidea</taxon>
        <taxon>Pentatomidae</taxon>
        <taxon>Pentatominae</taxon>
        <taxon>Nezara</taxon>
    </lineage>
</organism>
<reference evidence="2" key="1">
    <citation type="submission" date="2022-01" db="EMBL/GenBank/DDBJ databases">
        <authorList>
            <person name="King R."/>
        </authorList>
    </citation>
    <scope>NUCLEOTIDE SEQUENCE</scope>
</reference>
<dbReference type="Proteomes" id="UP001152798">
    <property type="component" value="Chromosome 3"/>
</dbReference>
<protein>
    <submittedName>
        <fullName evidence="2">Uncharacterized protein</fullName>
    </submittedName>
</protein>
<keyword evidence="3" id="KW-1185">Reference proteome</keyword>
<accession>A0A9P0ED44</accession>
<feature type="region of interest" description="Disordered" evidence="1">
    <location>
        <begin position="1"/>
        <end position="102"/>
    </location>
</feature>
<gene>
    <name evidence="2" type="ORF">NEZAVI_LOCUS5052</name>
</gene>
<proteinExistence type="predicted"/>
<evidence type="ECO:0000256" key="1">
    <source>
        <dbReference type="SAM" id="MobiDB-lite"/>
    </source>
</evidence>
<feature type="compositionally biased region" description="Basic and acidic residues" evidence="1">
    <location>
        <begin position="13"/>
        <end position="38"/>
    </location>
</feature>